<dbReference type="RefSeq" id="WP_090475664.1">
    <property type="nucleotide sequence ID" value="NZ_LT629710.1"/>
</dbReference>
<name>A0A1H0LUX4_9ACTN</name>
<evidence type="ECO:0000313" key="3">
    <source>
        <dbReference type="EMBL" id="SDO71700.1"/>
    </source>
</evidence>
<evidence type="ECO:0000256" key="1">
    <source>
        <dbReference type="SAM" id="MobiDB-lite"/>
    </source>
</evidence>
<dbReference type="OrthoDB" id="3253635at2"/>
<feature type="transmembrane region" description="Helical" evidence="2">
    <location>
        <begin position="103"/>
        <end position="125"/>
    </location>
</feature>
<keyword evidence="2" id="KW-1133">Transmembrane helix</keyword>
<dbReference type="Proteomes" id="UP000198741">
    <property type="component" value="Chromosome I"/>
</dbReference>
<gene>
    <name evidence="3" type="ORF">SAMN04515671_1805</name>
</gene>
<organism evidence="3 4">
    <name type="scientific">Nakamurella panacisegetis</name>
    <dbReference type="NCBI Taxonomy" id="1090615"/>
    <lineage>
        <taxon>Bacteria</taxon>
        <taxon>Bacillati</taxon>
        <taxon>Actinomycetota</taxon>
        <taxon>Actinomycetes</taxon>
        <taxon>Nakamurellales</taxon>
        <taxon>Nakamurellaceae</taxon>
        <taxon>Nakamurella</taxon>
    </lineage>
</organism>
<keyword evidence="2" id="KW-0472">Membrane</keyword>
<keyword evidence="2" id="KW-0812">Transmembrane</keyword>
<dbReference type="AlphaFoldDB" id="A0A1H0LUX4"/>
<feature type="region of interest" description="Disordered" evidence="1">
    <location>
        <begin position="1"/>
        <end position="26"/>
    </location>
</feature>
<dbReference type="GO" id="GO:0016020">
    <property type="term" value="C:membrane"/>
    <property type="evidence" value="ECO:0007669"/>
    <property type="project" value="UniProtKB-SubCell"/>
</dbReference>
<feature type="transmembrane region" description="Helical" evidence="2">
    <location>
        <begin position="44"/>
        <end position="61"/>
    </location>
</feature>
<keyword evidence="4" id="KW-1185">Reference proteome</keyword>
<dbReference type="EMBL" id="LT629710">
    <property type="protein sequence ID" value="SDO71700.1"/>
    <property type="molecule type" value="Genomic_DNA"/>
</dbReference>
<feature type="transmembrane region" description="Helical" evidence="2">
    <location>
        <begin position="172"/>
        <end position="192"/>
    </location>
</feature>
<dbReference type="STRING" id="1090615.SAMN04515671_1805"/>
<evidence type="ECO:0000313" key="4">
    <source>
        <dbReference type="Proteomes" id="UP000198741"/>
    </source>
</evidence>
<protein>
    <submittedName>
        <fullName evidence="3">Thiosulfate dehydrogenase [quinone] large subunit</fullName>
    </submittedName>
</protein>
<feature type="transmembrane region" description="Helical" evidence="2">
    <location>
        <begin position="132"/>
        <end position="152"/>
    </location>
</feature>
<evidence type="ECO:0000256" key="2">
    <source>
        <dbReference type="SAM" id="Phobius"/>
    </source>
</evidence>
<reference evidence="3 4" key="1">
    <citation type="submission" date="2016-10" db="EMBL/GenBank/DDBJ databases">
        <authorList>
            <person name="de Groot N.N."/>
        </authorList>
    </citation>
    <scope>NUCLEOTIDE SEQUENCE [LARGE SCALE GENOMIC DNA]</scope>
    <source>
        <strain evidence="4">P4-7,KCTC 19426,CECT 7604</strain>
    </source>
</reference>
<sequence length="209" mass="21584">MTTTVRPTVPAPSAAPTGTAPTGAAATGTVTTSAAPHITGAQKAVAVMRIGLGWVFLWAFLDKVFGFGYSTPSARAWINGGSPTKGFLGNVHVGPLQSVFRDLAGNVVIDWLFMLALLGLGVALILGVTLRIAAVSGSLLLLLMWAAEWPMAQFNSAGVATGSSNPLVDYHIIFAIGLAVIAALGAASPWGLGKWWSSRPVVDAHPVLR</sequence>
<accession>A0A1H0LUX4</accession>
<proteinExistence type="predicted"/>